<keyword evidence="1" id="KW-1133">Transmembrane helix</keyword>
<proteinExistence type="predicted"/>
<organism evidence="2 3">
    <name type="scientific">Spirosoma taeanense</name>
    <dbReference type="NCBI Taxonomy" id="2735870"/>
    <lineage>
        <taxon>Bacteria</taxon>
        <taxon>Pseudomonadati</taxon>
        <taxon>Bacteroidota</taxon>
        <taxon>Cytophagia</taxon>
        <taxon>Cytophagales</taxon>
        <taxon>Cytophagaceae</taxon>
        <taxon>Spirosoma</taxon>
    </lineage>
</organism>
<feature type="transmembrane region" description="Helical" evidence="1">
    <location>
        <begin position="36"/>
        <end position="53"/>
    </location>
</feature>
<gene>
    <name evidence="2" type="ORF">HNV11_04770</name>
</gene>
<evidence type="ECO:0000256" key="1">
    <source>
        <dbReference type="SAM" id="Phobius"/>
    </source>
</evidence>
<keyword evidence="1" id="KW-0472">Membrane</keyword>
<evidence type="ECO:0000313" key="3">
    <source>
        <dbReference type="Proteomes" id="UP000502756"/>
    </source>
</evidence>
<protein>
    <submittedName>
        <fullName evidence="2">Uncharacterized protein</fullName>
    </submittedName>
</protein>
<dbReference type="RefSeq" id="WP_171738578.1">
    <property type="nucleotide sequence ID" value="NZ_CP053435.1"/>
</dbReference>
<keyword evidence="3" id="KW-1185">Reference proteome</keyword>
<keyword evidence="1" id="KW-0812">Transmembrane</keyword>
<dbReference type="Proteomes" id="UP000502756">
    <property type="component" value="Chromosome"/>
</dbReference>
<dbReference type="KEGG" id="stae:HNV11_04770"/>
<dbReference type="EMBL" id="CP053435">
    <property type="protein sequence ID" value="QJW88740.1"/>
    <property type="molecule type" value="Genomic_DNA"/>
</dbReference>
<sequence length="134" mass="15468">MDQITDKSPGSYQAILKKIKELDDEERADVAVRLKIICLSALFAIGLLLYLAIINEWDFSVFVSSESVTVLFIPIFSYLYTSYQDDVYSERKSKLLEVILNNFDDSEPLKLYTSRQMNLEKVEELIESILKSKL</sequence>
<feature type="transmembrane region" description="Helical" evidence="1">
    <location>
        <begin position="59"/>
        <end position="81"/>
    </location>
</feature>
<reference evidence="2 3" key="1">
    <citation type="submission" date="2020-05" db="EMBL/GenBank/DDBJ databases">
        <title>Genome sequencing of Spirosoma sp. TS118.</title>
        <authorList>
            <person name="Lee J.-H."/>
            <person name="Jeong S."/>
            <person name="Zhao L."/>
            <person name="Jung J.-H."/>
            <person name="Kim M.-K."/>
            <person name="Lim S."/>
        </authorList>
    </citation>
    <scope>NUCLEOTIDE SEQUENCE [LARGE SCALE GENOMIC DNA]</scope>
    <source>
        <strain evidence="2 3">TS118</strain>
    </source>
</reference>
<dbReference type="AlphaFoldDB" id="A0A6M5Y5V3"/>
<accession>A0A6M5Y5V3</accession>
<evidence type="ECO:0000313" key="2">
    <source>
        <dbReference type="EMBL" id="QJW88740.1"/>
    </source>
</evidence>
<name>A0A6M5Y5V3_9BACT</name>